<reference evidence="2 3" key="1">
    <citation type="journal article" date="2018" name="Sci. Rep.">
        <title>Genomic signatures of local adaptation to the degree of environmental predictability in rotifers.</title>
        <authorList>
            <person name="Franch-Gras L."/>
            <person name="Hahn C."/>
            <person name="Garcia-Roger E.M."/>
            <person name="Carmona M.J."/>
            <person name="Serra M."/>
            <person name="Gomez A."/>
        </authorList>
    </citation>
    <scope>NUCLEOTIDE SEQUENCE [LARGE SCALE GENOMIC DNA]</scope>
    <source>
        <strain evidence="2">HYR1</strain>
    </source>
</reference>
<sequence>MFNDPVEEEKQNRIHIEQIKYLSRSIYNYQNQISTLRTQIKKDKGLSSTYQRLIHTMRQIVKLIISFEEIYPYRQDKNAISEKLCAQFYKHLNMSIKNFADCLTNCEHNYVIQLKNLIENCDQFFTKNEEKSQPELVENNVAKENKQSKNKNANQVYNVVRVSRSSQAKNNTELAKVSSKRIFDKKKPKNQFSNVRFEISPPRSRPKQLFQNKKIKTAKLFPSNRALSQSKSQLDLDLIPIKETNNTKVETKIEHKPNEDLSSSLNELEILSKSNDQIFKPAFVHSSSPKLAKIKPILSRSVSRSRSRSAEKLNNKLYRTVSNETVLSDNTEYEMASPGLIRPILKSRKCLNPTMLYEKLDYIRQENDSIRRKYQNLSYYSPGIESFGNYDEINKARRPYQECYLDDNSKPKMKDLECPVTFNKVYKPLNGPNLDQLKRVVKYAEDFENYNKKTSITRIGDSEFDDFELFEILSNDLFEEIFESIYGEIENVNGEVAQNLLNNEFESEIQDENSKKNNNLSLNEYDQSFEQTLDSSKHLPSVSSPQRKSTKTVSLRKTSSKTSTSSNNALSQQNDFVIKNLDEQSDDNIVEDIPDQVNTNFSSIHSNIDESVSSISN</sequence>
<comment type="caution">
    <text evidence="2">The sequence shown here is derived from an EMBL/GenBank/DDBJ whole genome shotgun (WGS) entry which is preliminary data.</text>
</comment>
<dbReference type="OrthoDB" id="10517948at2759"/>
<evidence type="ECO:0000313" key="3">
    <source>
        <dbReference type="Proteomes" id="UP000276133"/>
    </source>
</evidence>
<organism evidence="2 3">
    <name type="scientific">Brachionus plicatilis</name>
    <name type="common">Marine rotifer</name>
    <name type="synonym">Brachionus muelleri</name>
    <dbReference type="NCBI Taxonomy" id="10195"/>
    <lineage>
        <taxon>Eukaryota</taxon>
        <taxon>Metazoa</taxon>
        <taxon>Spiralia</taxon>
        <taxon>Gnathifera</taxon>
        <taxon>Rotifera</taxon>
        <taxon>Eurotatoria</taxon>
        <taxon>Monogononta</taxon>
        <taxon>Pseudotrocha</taxon>
        <taxon>Ploima</taxon>
        <taxon>Brachionidae</taxon>
        <taxon>Brachionus</taxon>
    </lineage>
</organism>
<proteinExistence type="predicted"/>
<dbReference type="EMBL" id="REGN01002157">
    <property type="protein sequence ID" value="RNA29862.1"/>
    <property type="molecule type" value="Genomic_DNA"/>
</dbReference>
<evidence type="ECO:0000256" key="1">
    <source>
        <dbReference type="SAM" id="MobiDB-lite"/>
    </source>
</evidence>
<evidence type="ECO:0000313" key="2">
    <source>
        <dbReference type="EMBL" id="RNA29862.1"/>
    </source>
</evidence>
<dbReference type="AlphaFoldDB" id="A0A3M7S265"/>
<feature type="compositionally biased region" description="Low complexity" evidence="1">
    <location>
        <begin position="551"/>
        <end position="566"/>
    </location>
</feature>
<dbReference type="Proteomes" id="UP000276133">
    <property type="component" value="Unassembled WGS sequence"/>
</dbReference>
<keyword evidence="3" id="KW-1185">Reference proteome</keyword>
<feature type="region of interest" description="Disordered" evidence="1">
    <location>
        <begin position="533"/>
        <end position="571"/>
    </location>
</feature>
<gene>
    <name evidence="2" type="ORF">BpHYR1_029459</name>
</gene>
<accession>A0A3M7S265</accession>
<name>A0A3M7S265_BRAPC</name>
<protein>
    <submittedName>
        <fullName evidence="2">Uncharacterized protein</fullName>
    </submittedName>
</protein>